<name>A0A934NGC8_9BACT</name>
<dbReference type="InterPro" id="IPR008462">
    <property type="entry name" value="CsbD"/>
</dbReference>
<comment type="similarity">
    <text evidence="1">Belongs to the UPF0337 (CsbD) family.</text>
</comment>
<evidence type="ECO:0000313" key="4">
    <source>
        <dbReference type="EMBL" id="MBJ7609800.1"/>
    </source>
</evidence>
<accession>A0A934NGC8</accession>
<organism evidence="4 5">
    <name type="scientific">Candidatus Amunia macphersoniae</name>
    <dbReference type="NCBI Taxonomy" id="3127014"/>
    <lineage>
        <taxon>Bacteria</taxon>
        <taxon>Bacillati</taxon>
        <taxon>Candidatus Dormiibacterota</taxon>
        <taxon>Candidatus Dormibacteria</taxon>
        <taxon>Candidatus Aeolococcales</taxon>
        <taxon>Candidatus Aeolococcaceae</taxon>
        <taxon>Candidatus Amunia</taxon>
    </lineage>
</organism>
<feature type="compositionally biased region" description="Basic and acidic residues" evidence="2">
    <location>
        <begin position="41"/>
        <end position="62"/>
    </location>
</feature>
<feature type="region of interest" description="Disordered" evidence="2">
    <location>
        <begin position="1"/>
        <end position="62"/>
    </location>
</feature>
<feature type="compositionally biased region" description="Basic and acidic residues" evidence="2">
    <location>
        <begin position="1"/>
        <end position="27"/>
    </location>
</feature>
<gene>
    <name evidence="4" type="ORF">JF887_10300</name>
</gene>
<dbReference type="EMBL" id="JAEKNN010000052">
    <property type="protein sequence ID" value="MBJ7609800.1"/>
    <property type="molecule type" value="Genomic_DNA"/>
</dbReference>
<dbReference type="SUPFAM" id="SSF69047">
    <property type="entry name" value="Hypothetical protein YjbJ"/>
    <property type="match status" value="1"/>
</dbReference>
<evidence type="ECO:0000313" key="5">
    <source>
        <dbReference type="Proteomes" id="UP000614410"/>
    </source>
</evidence>
<evidence type="ECO:0000259" key="3">
    <source>
        <dbReference type="Pfam" id="PF05532"/>
    </source>
</evidence>
<dbReference type="Gene3D" id="1.10.1470.10">
    <property type="entry name" value="YjbJ"/>
    <property type="match status" value="1"/>
</dbReference>
<dbReference type="Pfam" id="PF05532">
    <property type="entry name" value="CsbD"/>
    <property type="match status" value="1"/>
</dbReference>
<dbReference type="InterPro" id="IPR036629">
    <property type="entry name" value="YjbJ_sf"/>
</dbReference>
<evidence type="ECO:0000256" key="2">
    <source>
        <dbReference type="SAM" id="MobiDB-lite"/>
    </source>
</evidence>
<feature type="domain" description="CsbD-like" evidence="3">
    <location>
        <begin position="3"/>
        <end position="51"/>
    </location>
</feature>
<reference evidence="4 5" key="1">
    <citation type="submission" date="2020-10" db="EMBL/GenBank/DDBJ databases">
        <title>Ca. Dormibacterota MAGs.</title>
        <authorList>
            <person name="Montgomery K."/>
        </authorList>
    </citation>
    <scope>NUCLEOTIDE SEQUENCE [LARGE SCALE GENOMIC DNA]</scope>
    <source>
        <strain evidence="4">Mitchell_Peninsula_5</strain>
    </source>
</reference>
<protein>
    <submittedName>
        <fullName evidence="4">CsbD family protein</fullName>
    </submittedName>
</protein>
<dbReference type="Proteomes" id="UP000614410">
    <property type="component" value="Unassembled WGS sequence"/>
</dbReference>
<comment type="caution">
    <text evidence="4">The sequence shown here is derived from an EMBL/GenBank/DDBJ whole genome shotgun (WGS) entry which is preliminary data.</text>
</comment>
<dbReference type="AlphaFoldDB" id="A0A934NGC8"/>
<evidence type="ECO:0000256" key="1">
    <source>
        <dbReference type="ARBA" id="ARBA00009129"/>
    </source>
</evidence>
<proteinExistence type="inferred from homology"/>
<sequence length="62" mass="6159">MGGEGDKAAGRVKEAAGDLTGDKDLQGEGKTQNAAGNVKDAGSKVGDKVKDAADNLGDSLKK</sequence>